<proteinExistence type="predicted"/>
<reference evidence="1" key="1">
    <citation type="journal article" date="2023" name="IScience">
        <title>Live-bearing cockroach genome reveals convergent evolutionary mechanisms linked to viviparity in insects and beyond.</title>
        <authorList>
            <person name="Fouks B."/>
            <person name="Harrison M.C."/>
            <person name="Mikhailova A.A."/>
            <person name="Marchal E."/>
            <person name="English S."/>
            <person name="Carruthers M."/>
            <person name="Jennings E.C."/>
            <person name="Chiamaka E.L."/>
            <person name="Frigard R.A."/>
            <person name="Pippel M."/>
            <person name="Attardo G.M."/>
            <person name="Benoit J.B."/>
            <person name="Bornberg-Bauer E."/>
            <person name="Tobe S.S."/>
        </authorList>
    </citation>
    <scope>NUCLEOTIDE SEQUENCE</scope>
    <source>
        <strain evidence="1">Stay&amp;Tobe</strain>
    </source>
</reference>
<feature type="non-terminal residue" evidence="1">
    <location>
        <position position="1"/>
    </location>
</feature>
<gene>
    <name evidence="1" type="ORF">L9F63_022029</name>
</gene>
<name>A0AAD8EB73_DIPPU</name>
<protein>
    <submittedName>
        <fullName evidence="1">Uncharacterized protein</fullName>
    </submittedName>
</protein>
<organism evidence="1 2">
    <name type="scientific">Diploptera punctata</name>
    <name type="common">Pacific beetle cockroach</name>
    <dbReference type="NCBI Taxonomy" id="6984"/>
    <lineage>
        <taxon>Eukaryota</taxon>
        <taxon>Metazoa</taxon>
        <taxon>Ecdysozoa</taxon>
        <taxon>Arthropoda</taxon>
        <taxon>Hexapoda</taxon>
        <taxon>Insecta</taxon>
        <taxon>Pterygota</taxon>
        <taxon>Neoptera</taxon>
        <taxon>Polyneoptera</taxon>
        <taxon>Dictyoptera</taxon>
        <taxon>Blattodea</taxon>
        <taxon>Blaberoidea</taxon>
        <taxon>Blaberidae</taxon>
        <taxon>Diplopterinae</taxon>
        <taxon>Diploptera</taxon>
    </lineage>
</organism>
<comment type="caution">
    <text evidence="1">The sequence shown here is derived from an EMBL/GenBank/DDBJ whole genome shotgun (WGS) entry which is preliminary data.</text>
</comment>
<sequence>EVFCAVHTSCDRTTPECNPLYQIFSETSVLNPADDGTSPECNPLYQIFNLQSSIF</sequence>
<accession>A0AAD8EB73</accession>
<reference evidence="1" key="2">
    <citation type="submission" date="2023-05" db="EMBL/GenBank/DDBJ databases">
        <authorList>
            <person name="Fouks B."/>
        </authorList>
    </citation>
    <scope>NUCLEOTIDE SEQUENCE</scope>
    <source>
        <strain evidence="1">Stay&amp;Tobe</strain>
        <tissue evidence="1">Testes</tissue>
    </source>
</reference>
<dbReference type="Proteomes" id="UP001233999">
    <property type="component" value="Unassembled WGS sequence"/>
</dbReference>
<dbReference type="EMBL" id="JASPKZ010007559">
    <property type="protein sequence ID" value="KAJ9583631.1"/>
    <property type="molecule type" value="Genomic_DNA"/>
</dbReference>
<feature type="non-terminal residue" evidence="1">
    <location>
        <position position="55"/>
    </location>
</feature>
<dbReference type="AlphaFoldDB" id="A0AAD8EB73"/>
<evidence type="ECO:0000313" key="1">
    <source>
        <dbReference type="EMBL" id="KAJ9583631.1"/>
    </source>
</evidence>
<evidence type="ECO:0000313" key="2">
    <source>
        <dbReference type="Proteomes" id="UP001233999"/>
    </source>
</evidence>
<keyword evidence="2" id="KW-1185">Reference proteome</keyword>